<dbReference type="PANTHER" id="PTHR46401:SF2">
    <property type="entry name" value="GLYCOSYLTRANSFERASE WBBK-RELATED"/>
    <property type="match status" value="1"/>
</dbReference>
<dbReference type="SUPFAM" id="SSF53756">
    <property type="entry name" value="UDP-Glycosyltransferase/glycogen phosphorylase"/>
    <property type="match status" value="1"/>
</dbReference>
<proteinExistence type="predicted"/>
<evidence type="ECO:0000259" key="2">
    <source>
        <dbReference type="Pfam" id="PF13439"/>
    </source>
</evidence>
<dbReference type="Proteomes" id="UP000230084">
    <property type="component" value="Unassembled WGS sequence"/>
</dbReference>
<dbReference type="InterPro" id="IPR028098">
    <property type="entry name" value="Glyco_trans_4-like_N"/>
</dbReference>
<evidence type="ECO:0000256" key="1">
    <source>
        <dbReference type="ARBA" id="ARBA00022679"/>
    </source>
</evidence>
<dbReference type="Pfam" id="PF13439">
    <property type="entry name" value="Glyco_transf_4"/>
    <property type="match status" value="1"/>
</dbReference>
<keyword evidence="1" id="KW-0808">Transferase</keyword>
<dbReference type="GO" id="GO:0009103">
    <property type="term" value="P:lipopolysaccharide biosynthetic process"/>
    <property type="evidence" value="ECO:0007669"/>
    <property type="project" value="TreeGrafter"/>
</dbReference>
<dbReference type="AlphaFoldDB" id="A0A2H0RQM1"/>
<gene>
    <name evidence="3" type="ORF">COV06_01505</name>
</gene>
<dbReference type="CDD" id="cd03809">
    <property type="entry name" value="GT4_MtfB-like"/>
    <property type="match status" value="1"/>
</dbReference>
<dbReference type="Gene3D" id="3.40.50.2000">
    <property type="entry name" value="Glycogen Phosphorylase B"/>
    <property type="match status" value="2"/>
</dbReference>
<feature type="domain" description="Glycosyltransferase subfamily 4-like N-terminal" evidence="2">
    <location>
        <begin position="16"/>
        <end position="165"/>
    </location>
</feature>
<dbReference type="GO" id="GO:0016757">
    <property type="term" value="F:glycosyltransferase activity"/>
    <property type="evidence" value="ECO:0007669"/>
    <property type="project" value="TreeGrafter"/>
</dbReference>
<dbReference type="Pfam" id="PF13692">
    <property type="entry name" value="Glyco_trans_1_4"/>
    <property type="match status" value="1"/>
</dbReference>
<evidence type="ECO:0000313" key="4">
    <source>
        <dbReference type="Proteomes" id="UP000230084"/>
    </source>
</evidence>
<dbReference type="EMBL" id="PCYM01000001">
    <property type="protein sequence ID" value="PIR48055.1"/>
    <property type="molecule type" value="Genomic_DNA"/>
</dbReference>
<name>A0A2H0RQM1_9BACT</name>
<reference evidence="3 4" key="1">
    <citation type="submission" date="2017-09" db="EMBL/GenBank/DDBJ databases">
        <title>Depth-based differentiation of microbial function through sediment-hosted aquifers and enrichment of novel symbionts in the deep terrestrial subsurface.</title>
        <authorList>
            <person name="Probst A.J."/>
            <person name="Ladd B."/>
            <person name="Jarett J.K."/>
            <person name="Geller-Mcgrath D.E."/>
            <person name="Sieber C.M."/>
            <person name="Emerson J.B."/>
            <person name="Anantharaman K."/>
            <person name="Thomas B.C."/>
            <person name="Malmstrom R."/>
            <person name="Stieglmeier M."/>
            <person name="Klingl A."/>
            <person name="Woyke T."/>
            <person name="Ryan C.M."/>
            <person name="Banfield J.F."/>
        </authorList>
    </citation>
    <scope>NUCLEOTIDE SEQUENCE [LARGE SCALE GENOMIC DNA]</scope>
    <source>
        <strain evidence="3">CG10_big_fil_rev_8_21_14_0_10_50_16</strain>
    </source>
</reference>
<comment type="caution">
    <text evidence="3">The sequence shown here is derived from an EMBL/GenBank/DDBJ whole genome shotgun (WGS) entry which is preliminary data.</text>
</comment>
<organism evidence="3 4">
    <name type="scientific">Candidatus Uhrbacteria bacterium CG10_big_fil_rev_8_21_14_0_10_50_16</name>
    <dbReference type="NCBI Taxonomy" id="1975039"/>
    <lineage>
        <taxon>Bacteria</taxon>
        <taxon>Candidatus Uhriibacteriota</taxon>
    </lineage>
</organism>
<accession>A0A2H0RQM1</accession>
<dbReference type="PANTHER" id="PTHR46401">
    <property type="entry name" value="GLYCOSYLTRANSFERASE WBBK-RELATED"/>
    <property type="match status" value="1"/>
</dbReference>
<protein>
    <recommendedName>
        <fullName evidence="2">Glycosyltransferase subfamily 4-like N-terminal domain-containing protein</fullName>
    </recommendedName>
</protein>
<sequence>MIAIDGVPAAKPIKTGVEWYVYHLIKAMNKLQPELEVCVYTHRPLDFALAGNWKNVVIMWPFPGWKWMWSLYLWLEKPEVTFSPGDALPPYIPQKSVQTLHDIAFHWNPELFSAKRVKQLEKDHLRCARVATKLLMVADQTRQDVARAYGVDTQRMTVTPLGIDHTLYNMQAIDRIQEVRAQYQLPQTYFVCVGRLDQRKGQADLLRMFATWREQHADVDLVLVGTPGEDGYTEIQTLAQHLGVHVLGWVDGRDAAAIVAGAKAFVFPTKKEGFGIPILEAMAVGVPVICSNLPALHEVGGEVPLFVDREDAGQWMAAFDRVCGELMEEKIAQGLERVAMFTWEATAQKTLQVLCSILSNNSN</sequence>
<evidence type="ECO:0000313" key="3">
    <source>
        <dbReference type="EMBL" id="PIR48055.1"/>
    </source>
</evidence>